<dbReference type="AlphaFoldDB" id="A0A4C1WM36"/>
<dbReference type="EMBL" id="BGZK01000576">
    <property type="protein sequence ID" value="GBP51185.1"/>
    <property type="molecule type" value="Genomic_DNA"/>
</dbReference>
<comment type="caution">
    <text evidence="1">The sequence shown here is derived from an EMBL/GenBank/DDBJ whole genome shotgun (WGS) entry which is preliminary data.</text>
</comment>
<accession>A0A4C1WM36</accession>
<organism evidence="1 2">
    <name type="scientific">Eumeta variegata</name>
    <name type="common">Bagworm moth</name>
    <name type="synonym">Eumeta japonica</name>
    <dbReference type="NCBI Taxonomy" id="151549"/>
    <lineage>
        <taxon>Eukaryota</taxon>
        <taxon>Metazoa</taxon>
        <taxon>Ecdysozoa</taxon>
        <taxon>Arthropoda</taxon>
        <taxon>Hexapoda</taxon>
        <taxon>Insecta</taxon>
        <taxon>Pterygota</taxon>
        <taxon>Neoptera</taxon>
        <taxon>Endopterygota</taxon>
        <taxon>Lepidoptera</taxon>
        <taxon>Glossata</taxon>
        <taxon>Ditrysia</taxon>
        <taxon>Tineoidea</taxon>
        <taxon>Psychidae</taxon>
        <taxon>Oiketicinae</taxon>
        <taxon>Eumeta</taxon>
    </lineage>
</organism>
<gene>
    <name evidence="1" type="ORF">EVAR_98009_1</name>
</gene>
<evidence type="ECO:0000313" key="1">
    <source>
        <dbReference type="EMBL" id="GBP51185.1"/>
    </source>
</evidence>
<keyword evidence="2" id="KW-1185">Reference proteome</keyword>
<name>A0A4C1WM36_EUMVA</name>
<dbReference type="Proteomes" id="UP000299102">
    <property type="component" value="Unassembled WGS sequence"/>
</dbReference>
<reference evidence="1 2" key="1">
    <citation type="journal article" date="2019" name="Commun. Biol.">
        <title>The bagworm genome reveals a unique fibroin gene that provides high tensile strength.</title>
        <authorList>
            <person name="Kono N."/>
            <person name="Nakamura H."/>
            <person name="Ohtoshi R."/>
            <person name="Tomita M."/>
            <person name="Numata K."/>
            <person name="Arakawa K."/>
        </authorList>
    </citation>
    <scope>NUCLEOTIDE SEQUENCE [LARGE SCALE GENOMIC DNA]</scope>
</reference>
<evidence type="ECO:0000313" key="2">
    <source>
        <dbReference type="Proteomes" id="UP000299102"/>
    </source>
</evidence>
<protein>
    <submittedName>
        <fullName evidence="1">Uncharacterized protein</fullName>
    </submittedName>
</protein>
<proteinExistence type="predicted"/>
<sequence>MPTQEAGKTLVTPLELQVSIGSGDRLFYGGSHAPLPFANVIKMSRTNGLTRHLNPNEFKFSTSRFEGDALFFHFQSKSKKGICSYSSNIQPGSYREIATYPVTNRYYLGLSSDAEQTEFG</sequence>